<dbReference type="FunFam" id="3.30.70.330:FF:000042">
    <property type="entry name" value="Polyadenylate-binding protein"/>
    <property type="match status" value="1"/>
</dbReference>
<dbReference type="InterPro" id="IPR002004">
    <property type="entry name" value="PABP_HYD_C"/>
</dbReference>
<dbReference type="Gene3D" id="3.30.70.330">
    <property type="match status" value="4"/>
</dbReference>
<dbReference type="GeneTree" id="ENSGT00940000154788"/>
<evidence type="ECO:0000313" key="10">
    <source>
        <dbReference type="Ensembl" id="ENSONIP00000055774.1"/>
    </source>
</evidence>
<feature type="domain" description="RRM" evidence="8">
    <location>
        <begin position="294"/>
        <end position="370"/>
    </location>
</feature>
<comment type="similarity">
    <text evidence="2 7">Belongs to the polyadenylate-binding protein type-1 family.</text>
</comment>
<protein>
    <recommendedName>
        <fullName evidence="7">Polyadenylate-binding protein</fullName>
        <shortName evidence="7">PABP</shortName>
    </recommendedName>
</protein>
<dbReference type="InterPro" id="IPR045305">
    <property type="entry name" value="RRM2_I_PABPs"/>
</dbReference>
<evidence type="ECO:0000256" key="6">
    <source>
        <dbReference type="PROSITE-ProRule" id="PRU00176"/>
    </source>
</evidence>
<sequence length="610" mass="67825">MNTATGSYPMASLYVGDLHPDITEAMLYEKFSPAGPVLSIRVCRDMITRRSLGYAYVNFSQPADAERALDTMNFDVVKGKPIRIMWSQRDPSLRKSGVGNVFIKNLDKSIDNKALYDTFSAFGNILSCKVVCDENGSKGYAFVHFETQDAADRAIEKMNGMLLNDRKVFVGRFKSRKEREAELGAKAKEFTNVYIKNFGDDMDDERLKEIFDKYGKTLSVKVMTDPSGKSRGFGFVSYEKHEDANKAVEEMNGTELNGKTVFVGRAQKKMERQAELKRKFEQLKQERISRYQGVNLYIKNLDDTIDDEKLRKEFSPFGSITSAKVMLEEGRSKGFGFVCFSSPEEATKAVTEMNGRIVGSKPLYVALAQRKEERKAHLTNQYMQRIAGMRAMPANAIINQFQPTSGYFMPAVPQLAQMRPNPRWQQQGGRSQGEPVDHDGAHVCDILNFLPILTLFLSVLSSLPGGFQAMPTGVTSSYHITTPTLSVQMLKHCSSLCLNCAFQTQPAVHVQGQEPLTASMLAAAPPQEQKQMLGERLFPLIQAMHANLAGKITGMLLEIDNSELLHMLESHESLRSKVEEAVAVLQAHQAKKDATQKVGGMAPTAAAATS</sequence>
<gene>
    <name evidence="10" type="primary">PABPC4</name>
    <name evidence="10" type="synonym">pabpc4</name>
</gene>
<dbReference type="InterPro" id="IPR003954">
    <property type="entry name" value="RRM_euk-type"/>
</dbReference>
<dbReference type="SUPFAM" id="SSF54928">
    <property type="entry name" value="RNA-binding domain, RBD"/>
    <property type="match status" value="2"/>
</dbReference>
<dbReference type="InterPro" id="IPR006515">
    <property type="entry name" value="PABP_1234"/>
</dbReference>
<dbReference type="PROSITE" id="PS51309">
    <property type="entry name" value="PABC"/>
    <property type="match status" value="1"/>
</dbReference>
<feature type="domain" description="RRM" evidence="8">
    <location>
        <begin position="11"/>
        <end position="89"/>
    </location>
</feature>
<reference evidence="10" key="2">
    <citation type="submission" date="2025-08" db="UniProtKB">
        <authorList>
            <consortium name="Ensembl"/>
        </authorList>
    </citation>
    <scope>IDENTIFICATION</scope>
</reference>
<dbReference type="GO" id="GO:0005737">
    <property type="term" value="C:cytoplasm"/>
    <property type="evidence" value="ECO:0007669"/>
    <property type="project" value="UniProtKB-SubCell"/>
</dbReference>
<accession>A0A669DA06</accession>
<evidence type="ECO:0000256" key="2">
    <source>
        <dbReference type="ARBA" id="ARBA00008557"/>
    </source>
</evidence>
<feature type="domain" description="RRM" evidence="8">
    <location>
        <begin position="99"/>
        <end position="175"/>
    </location>
</feature>
<keyword evidence="11" id="KW-1185">Reference proteome</keyword>
<evidence type="ECO:0000256" key="5">
    <source>
        <dbReference type="ARBA" id="ARBA00022884"/>
    </source>
</evidence>
<dbReference type="NCBIfam" id="TIGR01628">
    <property type="entry name" value="PABP-1234"/>
    <property type="match status" value="1"/>
</dbReference>
<proteinExistence type="inferred from homology"/>
<evidence type="ECO:0000256" key="3">
    <source>
        <dbReference type="ARBA" id="ARBA00022490"/>
    </source>
</evidence>
<dbReference type="CDD" id="cd12381">
    <property type="entry name" value="RRM4_I_PABPs"/>
    <property type="match status" value="1"/>
</dbReference>
<comment type="function">
    <text evidence="7">Binds the poly(A) tail of mRNA.</text>
</comment>
<dbReference type="CDD" id="cd12380">
    <property type="entry name" value="RRM3_I_PABPs"/>
    <property type="match status" value="1"/>
</dbReference>
<keyword evidence="5 6" id="KW-0694">RNA-binding</keyword>
<dbReference type="Gene3D" id="1.10.1900.10">
    <property type="entry name" value="c-terminal domain of poly(a) binding protein"/>
    <property type="match status" value="1"/>
</dbReference>
<comment type="subcellular location">
    <subcellularLocation>
        <location evidence="1 7">Cytoplasm</location>
    </subcellularLocation>
</comment>
<dbReference type="SMART" id="SM00360">
    <property type="entry name" value="RRM"/>
    <property type="match status" value="4"/>
</dbReference>
<dbReference type="FunFam" id="3.30.70.330:FF:000021">
    <property type="entry name" value="Polyadenylate-binding protein"/>
    <property type="match status" value="1"/>
</dbReference>
<feature type="domain" description="RRM" evidence="8">
    <location>
        <begin position="191"/>
        <end position="268"/>
    </location>
</feature>
<dbReference type="InterPro" id="IPR034364">
    <property type="entry name" value="PABP_RRM1"/>
</dbReference>
<keyword evidence="3 7" id="KW-0963">Cytoplasm</keyword>
<dbReference type="PANTHER" id="PTHR24012">
    <property type="entry name" value="RNA BINDING PROTEIN"/>
    <property type="match status" value="1"/>
</dbReference>
<dbReference type="SMART" id="SM00361">
    <property type="entry name" value="RRM_1"/>
    <property type="match status" value="3"/>
</dbReference>
<organism evidence="10 11">
    <name type="scientific">Oreochromis niloticus</name>
    <name type="common">Nile tilapia</name>
    <name type="synonym">Tilapia nilotica</name>
    <dbReference type="NCBI Taxonomy" id="8128"/>
    <lineage>
        <taxon>Eukaryota</taxon>
        <taxon>Metazoa</taxon>
        <taxon>Chordata</taxon>
        <taxon>Craniata</taxon>
        <taxon>Vertebrata</taxon>
        <taxon>Euteleostomi</taxon>
        <taxon>Actinopterygii</taxon>
        <taxon>Neopterygii</taxon>
        <taxon>Teleostei</taxon>
        <taxon>Neoteleostei</taxon>
        <taxon>Acanthomorphata</taxon>
        <taxon>Ovalentaria</taxon>
        <taxon>Cichlomorphae</taxon>
        <taxon>Cichliformes</taxon>
        <taxon>Cichlidae</taxon>
        <taxon>African cichlids</taxon>
        <taxon>Pseudocrenilabrinae</taxon>
        <taxon>Oreochromini</taxon>
        <taxon>Oreochromis</taxon>
    </lineage>
</organism>
<evidence type="ECO:0000259" key="8">
    <source>
        <dbReference type="PROSITE" id="PS50102"/>
    </source>
</evidence>
<reference evidence="11" key="1">
    <citation type="submission" date="2012-01" db="EMBL/GenBank/DDBJ databases">
        <title>The Genome Sequence of Oreochromis niloticus (Nile Tilapia).</title>
        <authorList>
            <consortium name="Broad Institute Genome Assembly Team"/>
            <consortium name="Broad Institute Sequencing Platform"/>
            <person name="Di Palma F."/>
            <person name="Johnson J."/>
            <person name="Lander E.S."/>
            <person name="Lindblad-Toh K."/>
        </authorList>
    </citation>
    <scope>NUCLEOTIDE SEQUENCE [LARGE SCALE GENOMIC DNA]</scope>
</reference>
<dbReference type="InterPro" id="IPR012677">
    <property type="entry name" value="Nucleotide-bd_a/b_plait_sf"/>
</dbReference>
<dbReference type="Pfam" id="PF00658">
    <property type="entry name" value="MLLE"/>
    <property type="match status" value="1"/>
</dbReference>
<dbReference type="FunFam" id="3.30.70.330:FF:000154">
    <property type="entry name" value="Polyadenylate-binding protein"/>
    <property type="match status" value="1"/>
</dbReference>
<dbReference type="InterPro" id="IPR000504">
    <property type="entry name" value="RRM_dom"/>
</dbReference>
<dbReference type="Proteomes" id="UP000005207">
    <property type="component" value="Linkage group LG19"/>
</dbReference>
<evidence type="ECO:0000256" key="4">
    <source>
        <dbReference type="ARBA" id="ARBA00022737"/>
    </source>
</evidence>
<dbReference type="SMART" id="SM00517">
    <property type="entry name" value="PolyA"/>
    <property type="match status" value="1"/>
</dbReference>
<keyword evidence="4" id="KW-0677">Repeat</keyword>
<evidence type="ECO:0000313" key="11">
    <source>
        <dbReference type="Proteomes" id="UP000005207"/>
    </source>
</evidence>
<dbReference type="InterPro" id="IPR035979">
    <property type="entry name" value="RBD_domain_sf"/>
</dbReference>
<dbReference type="FunFam" id="1.10.1900.10:FF:000001">
    <property type="entry name" value="Polyadenylate-binding protein"/>
    <property type="match status" value="1"/>
</dbReference>
<evidence type="ECO:0000256" key="7">
    <source>
        <dbReference type="RuleBase" id="RU362004"/>
    </source>
</evidence>
<name>A0A669DA06_ORENI</name>
<feature type="domain" description="PABC" evidence="9">
    <location>
        <begin position="513"/>
        <end position="590"/>
    </location>
</feature>
<dbReference type="CDD" id="cd12378">
    <property type="entry name" value="RRM1_I_PABPs"/>
    <property type="match status" value="1"/>
</dbReference>
<dbReference type="InterPro" id="IPR036053">
    <property type="entry name" value="PABP-dom"/>
</dbReference>
<dbReference type="GO" id="GO:0003723">
    <property type="term" value="F:RNA binding"/>
    <property type="evidence" value="ECO:0007669"/>
    <property type="project" value="UniProtKB-UniRule"/>
</dbReference>
<evidence type="ECO:0000256" key="1">
    <source>
        <dbReference type="ARBA" id="ARBA00004496"/>
    </source>
</evidence>
<dbReference type="SUPFAM" id="SSF63570">
    <property type="entry name" value="PABC (PABP) domain"/>
    <property type="match status" value="1"/>
</dbReference>
<dbReference type="AlphaFoldDB" id="A0A669DA06"/>
<dbReference type="PROSITE" id="PS50102">
    <property type="entry name" value="RRM"/>
    <property type="match status" value="4"/>
</dbReference>
<dbReference type="CDD" id="cd12379">
    <property type="entry name" value="RRM2_I_PABPs"/>
    <property type="match status" value="1"/>
</dbReference>
<dbReference type="Pfam" id="PF00076">
    <property type="entry name" value="RRM_1"/>
    <property type="match status" value="4"/>
</dbReference>
<reference evidence="10" key="3">
    <citation type="submission" date="2025-09" db="UniProtKB">
        <authorList>
            <consortium name="Ensembl"/>
        </authorList>
    </citation>
    <scope>IDENTIFICATION</scope>
</reference>
<evidence type="ECO:0000259" key="9">
    <source>
        <dbReference type="PROSITE" id="PS51309"/>
    </source>
</evidence>
<dbReference type="Ensembl" id="ENSONIT00000065620.1">
    <property type="protein sequence ID" value="ENSONIP00000055774.1"/>
    <property type="gene ID" value="ENSONIG00000008176.2"/>
</dbReference>
<dbReference type="FunFam" id="3.30.70.330:FF:000003">
    <property type="entry name" value="Polyadenylate-binding protein"/>
    <property type="match status" value="1"/>
</dbReference>